<dbReference type="GeneID" id="24128819"/>
<protein>
    <submittedName>
        <fullName evidence="1">Uncharacterized protein</fullName>
    </submittedName>
</protein>
<evidence type="ECO:0000313" key="2">
    <source>
        <dbReference type="Proteomes" id="UP000030745"/>
    </source>
</evidence>
<evidence type="ECO:0000313" key="1">
    <source>
        <dbReference type="EMBL" id="KDO28615.1"/>
    </source>
</evidence>
<accession>A0A067CHF3</accession>
<organism evidence="1 2">
    <name type="scientific">Saprolegnia parasitica (strain CBS 223.65)</name>
    <dbReference type="NCBI Taxonomy" id="695850"/>
    <lineage>
        <taxon>Eukaryota</taxon>
        <taxon>Sar</taxon>
        <taxon>Stramenopiles</taxon>
        <taxon>Oomycota</taxon>
        <taxon>Saprolegniomycetes</taxon>
        <taxon>Saprolegniales</taxon>
        <taxon>Saprolegniaceae</taxon>
        <taxon>Saprolegnia</taxon>
    </lineage>
</organism>
<dbReference type="Pfam" id="PF12796">
    <property type="entry name" value="Ank_2"/>
    <property type="match status" value="1"/>
</dbReference>
<dbReference type="Pfam" id="PF13637">
    <property type="entry name" value="Ank_4"/>
    <property type="match status" value="1"/>
</dbReference>
<dbReference type="OMA" id="HERWHAL"/>
<dbReference type="OrthoDB" id="539213at2759"/>
<dbReference type="Gene3D" id="1.25.40.20">
    <property type="entry name" value="Ankyrin repeat-containing domain"/>
    <property type="match status" value="3"/>
</dbReference>
<keyword evidence="2" id="KW-1185">Reference proteome</keyword>
<dbReference type="AlphaFoldDB" id="A0A067CHF3"/>
<dbReference type="InterPro" id="IPR036770">
    <property type="entry name" value="Ankyrin_rpt-contain_sf"/>
</dbReference>
<dbReference type="EMBL" id="KK583210">
    <property type="protein sequence ID" value="KDO28615.1"/>
    <property type="molecule type" value="Genomic_DNA"/>
</dbReference>
<gene>
    <name evidence="1" type="ORF">SPRG_06471</name>
</gene>
<dbReference type="PANTHER" id="PTHR46586">
    <property type="entry name" value="ANKYRIN REPEAT-CONTAINING PROTEIN"/>
    <property type="match status" value="1"/>
</dbReference>
<sequence length="592" mass="64864">MPATFRSVVLARPATASKVFEFQFGVYEDVRSAFRACDELVEFDANDGIYDCDASFPNAFAPTVAAWPQPLGDFLPSALALRDQARDDRLPLHIAVAEGFLDLAQRMVRCRPDLASEDAILLAILQDRLEMADVLLELRATVLELRQSVNLTKDADGRLSSLPACFLPDILARDDTRGVEAAIKYATCENLTLALDLFPWFVYPSLLDGIAGRGFLSLVRSLHERGLECSTNAMDDAASNGHLEVVRFLHFNRTEGCTVDALDGAILNGHLDVIRFLLEHRTEGASPNVLDAAAANGHLVVVQYLHSLGSYDCTVDAVNKAASAGHLEVVQFLLTNRNEGCSRDKVVEKALANGHLRTAEYLLSLGYPFPTTEICLEAQAFRKPAMTPWETYAMEKACAANNLPLVRFLHAHAATCCRPDALVEAFANEAMDVVRFLLAHCAADVSVDALESALRGGHLAIATQLLQRHPELRDDDLLAVASSSHLTEATRFLLAAGIGKPRECLVKIAGYRNHVSESKLLLSYCMDPIDHLDNIKFLLDLLALPSRRHYLLSLGCPFPTSTIALSEDALRKPEMIAILELLVAHDTPWSAD</sequence>
<dbReference type="InterPro" id="IPR002110">
    <property type="entry name" value="Ankyrin_rpt"/>
</dbReference>
<dbReference type="PANTHER" id="PTHR46586:SF3">
    <property type="entry name" value="ANKYRIN REPEAT-CONTAINING PROTEIN"/>
    <property type="match status" value="1"/>
</dbReference>
<dbReference type="Proteomes" id="UP000030745">
    <property type="component" value="Unassembled WGS sequence"/>
</dbReference>
<proteinExistence type="predicted"/>
<dbReference type="InterPro" id="IPR052050">
    <property type="entry name" value="SecEffector_AnkRepeat"/>
</dbReference>
<dbReference type="RefSeq" id="XP_012200678.1">
    <property type="nucleotide sequence ID" value="XM_012345288.1"/>
</dbReference>
<dbReference type="VEuPathDB" id="FungiDB:SPRG_06471"/>
<name>A0A067CHF3_SAPPC</name>
<dbReference type="SMART" id="SM00248">
    <property type="entry name" value="ANK"/>
    <property type="match status" value="4"/>
</dbReference>
<dbReference type="SUPFAM" id="SSF48403">
    <property type="entry name" value="Ankyrin repeat"/>
    <property type="match status" value="1"/>
</dbReference>
<dbReference type="KEGG" id="spar:SPRG_06471"/>
<reference evidence="1 2" key="1">
    <citation type="journal article" date="2013" name="PLoS Genet.">
        <title>Distinctive expansion of potential virulence genes in the genome of the oomycete fish pathogen Saprolegnia parasitica.</title>
        <authorList>
            <person name="Jiang R.H."/>
            <person name="de Bruijn I."/>
            <person name="Haas B.J."/>
            <person name="Belmonte R."/>
            <person name="Lobach L."/>
            <person name="Christie J."/>
            <person name="van den Ackerveken G."/>
            <person name="Bottin A."/>
            <person name="Bulone V."/>
            <person name="Diaz-Moreno S.M."/>
            <person name="Dumas B."/>
            <person name="Fan L."/>
            <person name="Gaulin E."/>
            <person name="Govers F."/>
            <person name="Grenville-Briggs L.J."/>
            <person name="Horner N.R."/>
            <person name="Levin J.Z."/>
            <person name="Mammella M."/>
            <person name="Meijer H.J."/>
            <person name="Morris P."/>
            <person name="Nusbaum C."/>
            <person name="Oome S."/>
            <person name="Phillips A.J."/>
            <person name="van Rooyen D."/>
            <person name="Rzeszutek E."/>
            <person name="Saraiva M."/>
            <person name="Secombes C.J."/>
            <person name="Seidl M.F."/>
            <person name="Snel B."/>
            <person name="Stassen J.H."/>
            <person name="Sykes S."/>
            <person name="Tripathy S."/>
            <person name="van den Berg H."/>
            <person name="Vega-Arreguin J.C."/>
            <person name="Wawra S."/>
            <person name="Young S.K."/>
            <person name="Zeng Q."/>
            <person name="Dieguez-Uribeondo J."/>
            <person name="Russ C."/>
            <person name="Tyler B.M."/>
            <person name="van West P."/>
        </authorList>
    </citation>
    <scope>NUCLEOTIDE SEQUENCE [LARGE SCALE GENOMIC DNA]</scope>
    <source>
        <strain evidence="1 2">CBS 223.65</strain>
    </source>
</reference>